<gene>
    <name evidence="2" type="ORF">ABNF92_04455</name>
</gene>
<reference evidence="2" key="1">
    <citation type="submission" date="2024-05" db="EMBL/GenBank/DDBJ databases">
        <title>Draft Genome Sequences of Flagellimonas sp. MMG031 and Marinobacter sp. MMG032 Isolated from the dinoflagellate Symbiodinium pilosum.</title>
        <authorList>
            <person name="Shikuma N.J."/>
            <person name="Farrell M.V."/>
        </authorList>
    </citation>
    <scope>NUCLEOTIDE SEQUENCE</scope>
    <source>
        <strain evidence="2">MMG032</strain>
    </source>
</reference>
<name>A0AAU7MPP1_9GAMM</name>
<dbReference type="KEGG" id="mamm:ABNF92_04455"/>
<evidence type="ECO:0000256" key="1">
    <source>
        <dbReference type="SAM" id="SignalP"/>
    </source>
</evidence>
<sequence length="105" mass="11616">MKKLLSAMLALTICSPVLAETSSEKLQACLKDADIAEVISMKRQEGTPRQVITDMVLSSTPELAHAYFLAMVNMAYAEPIQVSEQAKNNINTDIRNRIMSICLEN</sequence>
<evidence type="ECO:0000313" key="2">
    <source>
        <dbReference type="EMBL" id="XBQ20411.1"/>
    </source>
</evidence>
<feature type="chain" id="PRO_5043380703" evidence="1">
    <location>
        <begin position="20"/>
        <end position="105"/>
    </location>
</feature>
<dbReference type="EMBL" id="CP157802">
    <property type="protein sequence ID" value="XBQ20411.1"/>
    <property type="molecule type" value="Genomic_DNA"/>
</dbReference>
<proteinExistence type="predicted"/>
<dbReference type="RefSeq" id="WP_349343559.1">
    <property type="nucleotide sequence ID" value="NZ_CP157802.1"/>
</dbReference>
<organism evidence="2">
    <name type="scientific">Marinobacter sp. MMG032</name>
    <dbReference type="NCBI Taxonomy" id="3158548"/>
    <lineage>
        <taxon>Bacteria</taxon>
        <taxon>Pseudomonadati</taxon>
        <taxon>Pseudomonadota</taxon>
        <taxon>Gammaproteobacteria</taxon>
        <taxon>Pseudomonadales</taxon>
        <taxon>Marinobacteraceae</taxon>
        <taxon>Marinobacter</taxon>
    </lineage>
</organism>
<protein>
    <submittedName>
        <fullName evidence="2">Uncharacterized protein</fullName>
    </submittedName>
</protein>
<feature type="signal peptide" evidence="1">
    <location>
        <begin position="1"/>
        <end position="19"/>
    </location>
</feature>
<dbReference type="AlphaFoldDB" id="A0AAU7MPP1"/>
<accession>A0AAU7MPP1</accession>
<keyword evidence="1" id="KW-0732">Signal</keyword>